<reference evidence="7" key="1">
    <citation type="journal article" date="2019" name="Int. J. Syst. Evol. Microbiol.">
        <title>The Global Catalogue of Microorganisms (GCM) 10K type strain sequencing project: providing services to taxonomists for standard genome sequencing and annotation.</title>
        <authorList>
            <consortium name="The Broad Institute Genomics Platform"/>
            <consortium name="The Broad Institute Genome Sequencing Center for Infectious Disease"/>
            <person name="Wu L."/>
            <person name="Ma J."/>
        </authorList>
    </citation>
    <scope>NUCLEOTIDE SEQUENCE [LARGE SCALE GENOMIC DNA]</scope>
    <source>
        <strain evidence="7">WYCCWR 12678</strain>
    </source>
</reference>
<comment type="cofactor">
    <cofactor evidence="1">
        <name>Zn(2+)</name>
        <dbReference type="ChEBI" id="CHEBI:29105"/>
    </cofactor>
</comment>
<proteinExistence type="inferred from homology"/>
<keyword evidence="3" id="KW-0479">Metal-binding</keyword>
<dbReference type="InterPro" id="IPR011059">
    <property type="entry name" value="Metal-dep_hydrolase_composite"/>
</dbReference>
<organism evidence="6 7">
    <name type="scientific">Effusibacillus consociatus</name>
    <dbReference type="NCBI Taxonomy" id="1117041"/>
    <lineage>
        <taxon>Bacteria</taxon>
        <taxon>Bacillati</taxon>
        <taxon>Bacillota</taxon>
        <taxon>Bacilli</taxon>
        <taxon>Bacillales</taxon>
        <taxon>Alicyclobacillaceae</taxon>
        <taxon>Effusibacillus</taxon>
    </lineage>
</organism>
<dbReference type="Gene3D" id="2.30.40.10">
    <property type="entry name" value="Urease, subunit C, domain 1"/>
    <property type="match status" value="1"/>
</dbReference>
<evidence type="ECO:0000256" key="2">
    <source>
        <dbReference type="ARBA" id="ARBA00008829"/>
    </source>
</evidence>
<dbReference type="SUPFAM" id="SSF51338">
    <property type="entry name" value="Composite domain of metallo-dependent hydrolases"/>
    <property type="match status" value="2"/>
</dbReference>
<dbReference type="RefSeq" id="WP_380024677.1">
    <property type="nucleotide sequence ID" value="NZ_JBHSHC010000030.1"/>
</dbReference>
<dbReference type="InterPro" id="IPR006680">
    <property type="entry name" value="Amidohydro-rel"/>
</dbReference>
<dbReference type="InterPro" id="IPR050378">
    <property type="entry name" value="Metallo-dep_Hydrolases_sf"/>
</dbReference>
<feature type="domain" description="Amidohydrolase-related" evidence="5">
    <location>
        <begin position="50"/>
        <end position="430"/>
    </location>
</feature>
<name>A0ABV9PYA8_9BACL</name>
<dbReference type="SUPFAM" id="SSF51556">
    <property type="entry name" value="Metallo-dependent hydrolases"/>
    <property type="match status" value="1"/>
</dbReference>
<accession>A0ABV9PYA8</accession>
<evidence type="ECO:0000259" key="5">
    <source>
        <dbReference type="Pfam" id="PF01979"/>
    </source>
</evidence>
<dbReference type="Gene3D" id="3.20.20.140">
    <property type="entry name" value="Metal-dependent hydrolases"/>
    <property type="match status" value="1"/>
</dbReference>
<dbReference type="GO" id="GO:0004157">
    <property type="term" value="F:dihydropyrimidinase activity"/>
    <property type="evidence" value="ECO:0007669"/>
    <property type="project" value="UniProtKB-EC"/>
</dbReference>
<gene>
    <name evidence="6" type="primary">hydA</name>
    <name evidence="6" type="ORF">ACFO8Q_05270</name>
</gene>
<evidence type="ECO:0000313" key="7">
    <source>
        <dbReference type="Proteomes" id="UP001596002"/>
    </source>
</evidence>
<dbReference type="InterPro" id="IPR011778">
    <property type="entry name" value="Hydantoinase/dihydroPyrase"/>
</dbReference>
<evidence type="ECO:0000256" key="1">
    <source>
        <dbReference type="ARBA" id="ARBA00001947"/>
    </source>
</evidence>
<dbReference type="InterPro" id="IPR032466">
    <property type="entry name" value="Metal_Hydrolase"/>
</dbReference>
<protein>
    <submittedName>
        <fullName evidence="6">Dihydropyrimidinase</fullName>
        <ecNumber evidence="6">3.5.2.2</ecNumber>
    </submittedName>
</protein>
<dbReference type="EC" id="3.5.2.2" evidence="6"/>
<dbReference type="NCBIfam" id="TIGR02033">
    <property type="entry name" value="D-hydantoinase"/>
    <property type="match status" value="1"/>
</dbReference>
<comment type="similarity">
    <text evidence="2">Belongs to the metallo-dependent hydrolases superfamily. Hydantoinase/dihydropyrimidinase family.</text>
</comment>
<dbReference type="Pfam" id="PF01979">
    <property type="entry name" value="Amidohydro_1"/>
    <property type="match status" value="1"/>
</dbReference>
<keyword evidence="4 6" id="KW-0378">Hydrolase</keyword>
<dbReference type="CDD" id="cd01314">
    <property type="entry name" value="D-HYD"/>
    <property type="match status" value="1"/>
</dbReference>
<keyword evidence="7" id="KW-1185">Reference proteome</keyword>
<dbReference type="PANTHER" id="PTHR11647:SF1">
    <property type="entry name" value="COLLAPSIN RESPONSE MEDIATOR PROTEIN"/>
    <property type="match status" value="1"/>
</dbReference>
<evidence type="ECO:0000256" key="4">
    <source>
        <dbReference type="ARBA" id="ARBA00022801"/>
    </source>
</evidence>
<evidence type="ECO:0000256" key="3">
    <source>
        <dbReference type="ARBA" id="ARBA00022723"/>
    </source>
</evidence>
<comment type="caution">
    <text evidence="6">The sequence shown here is derived from an EMBL/GenBank/DDBJ whole genome shotgun (WGS) entry which is preliminary data.</text>
</comment>
<sequence>MRTIIRNGTVATSADVFKADIQIINGVVTAISERIVPVEGDHVIEATDQYVFPGGIDVHTHLAFPGTVDDFESGTKAAASGGITSIINFTDPKKGQSVLDNLREWQEKAKPSFIDYGFHSIINECNERVLEEVPDLAEQGVTSIKLFMAYKDHLMVNDVEMYKLMKTAGEAGIITNVHAENGDVIDQLISDALSKGNTTPYFHASTRPCLLEAEATGRALAIAEAANAPVYIVHVSCAEALQQVEQAKKRGVQAYAETCPQYLVLDSSYLAKPFEESAKYVCSPPLRDKSNQTVLWNGLASGLISTVASDHSSIPFEGGKALGRDNFAKIPNGCPGIEDIFSLIYHFGVHEGRISLQKFVEITSSAPAKLFGLYPKKGTIAIGSDADLVVLDPRLSRVISKNTQSQSTDYNLYEGTKVQGVITYVLSRGEELVQEGRFLGKPGRGEFLHRKRFKKI</sequence>
<dbReference type="Proteomes" id="UP001596002">
    <property type="component" value="Unassembled WGS sequence"/>
</dbReference>
<dbReference type="PANTHER" id="PTHR11647">
    <property type="entry name" value="HYDRANTOINASE/DIHYDROPYRIMIDINASE FAMILY MEMBER"/>
    <property type="match status" value="1"/>
</dbReference>
<evidence type="ECO:0000313" key="6">
    <source>
        <dbReference type="EMBL" id="MFC4766780.1"/>
    </source>
</evidence>
<dbReference type="EMBL" id="JBHSHC010000030">
    <property type="protein sequence ID" value="MFC4766780.1"/>
    <property type="molecule type" value="Genomic_DNA"/>
</dbReference>